<comment type="similarity">
    <text evidence="2">Belongs to the ferritin family.</text>
</comment>
<feature type="chain" id="PRO_5033954224" description="Ferritin" evidence="3">
    <location>
        <begin position="20"/>
        <end position="215"/>
    </location>
</feature>
<feature type="signal peptide" evidence="3">
    <location>
        <begin position="1"/>
        <end position="19"/>
    </location>
</feature>
<dbReference type="GO" id="GO:0008198">
    <property type="term" value="F:ferrous iron binding"/>
    <property type="evidence" value="ECO:0007669"/>
    <property type="project" value="TreeGrafter"/>
</dbReference>
<protein>
    <recommendedName>
        <fullName evidence="2">Ferritin</fullName>
    </recommendedName>
</protein>
<dbReference type="GO" id="GO:0005737">
    <property type="term" value="C:cytoplasm"/>
    <property type="evidence" value="ECO:0007669"/>
    <property type="project" value="TreeGrafter"/>
</dbReference>
<keyword evidence="1 2" id="KW-0479">Metal-binding</keyword>
<dbReference type="PROSITE" id="PS50905">
    <property type="entry name" value="FERRITIN_LIKE"/>
    <property type="match status" value="1"/>
</dbReference>
<evidence type="ECO:0000313" key="5">
    <source>
        <dbReference type="EMBL" id="CAG6536400.1"/>
    </source>
</evidence>
<dbReference type="AlphaFoldDB" id="A0A8D8HJL3"/>
<dbReference type="InterPro" id="IPR009078">
    <property type="entry name" value="Ferritin-like_SF"/>
</dbReference>
<dbReference type="GO" id="GO:0008199">
    <property type="term" value="F:ferric iron binding"/>
    <property type="evidence" value="ECO:0007669"/>
    <property type="project" value="InterPro"/>
</dbReference>
<dbReference type="InterPro" id="IPR001519">
    <property type="entry name" value="Ferritin"/>
</dbReference>
<dbReference type="PANTHER" id="PTHR11431">
    <property type="entry name" value="FERRITIN"/>
    <property type="match status" value="1"/>
</dbReference>
<organism evidence="5">
    <name type="scientific">Culex pipiens</name>
    <name type="common">House mosquito</name>
    <dbReference type="NCBI Taxonomy" id="7175"/>
    <lineage>
        <taxon>Eukaryota</taxon>
        <taxon>Metazoa</taxon>
        <taxon>Ecdysozoa</taxon>
        <taxon>Arthropoda</taxon>
        <taxon>Hexapoda</taxon>
        <taxon>Insecta</taxon>
        <taxon>Pterygota</taxon>
        <taxon>Neoptera</taxon>
        <taxon>Endopterygota</taxon>
        <taxon>Diptera</taxon>
        <taxon>Nematocera</taxon>
        <taxon>Culicoidea</taxon>
        <taxon>Culicidae</taxon>
        <taxon>Culicinae</taxon>
        <taxon>Culicini</taxon>
        <taxon>Culex</taxon>
        <taxon>Culex</taxon>
    </lineage>
</organism>
<evidence type="ECO:0000259" key="4">
    <source>
        <dbReference type="PROSITE" id="PS50905"/>
    </source>
</evidence>
<evidence type="ECO:0000256" key="3">
    <source>
        <dbReference type="SAM" id="SignalP"/>
    </source>
</evidence>
<dbReference type="CDD" id="cd01056">
    <property type="entry name" value="Euk_Ferritin"/>
    <property type="match status" value="1"/>
</dbReference>
<dbReference type="EMBL" id="HBUE01009895">
    <property type="protein sequence ID" value="CAG6447759.1"/>
    <property type="molecule type" value="Transcribed_RNA"/>
</dbReference>
<dbReference type="Gene3D" id="1.20.1260.10">
    <property type="match status" value="1"/>
</dbReference>
<feature type="binding site" evidence="1">
    <location>
        <position position="176"/>
    </location>
    <ligand>
        <name>Fe cation</name>
        <dbReference type="ChEBI" id="CHEBI:24875"/>
        <label>1</label>
    </ligand>
</feature>
<sequence>MKFAALILGLVAGLAVAHGAVEGDSCTTNKDKCTALFSGFSHVEKDMHKYTKQMLVKSYDFLLLSSVFDQYNVDRPGFEKLYRKIADKAWDDTINLIKYQSRRGAVVTLDETNFVHNVSSLLTSNEASSLKLALDYEKLLATEAHMMHKKISHTGESNHYDPDAAHYLDENLIEYQSGTIRKLSGHIRNLNDILGEAGTKDLGLQMFDDYLDKVE</sequence>
<dbReference type="InterPro" id="IPR009040">
    <property type="entry name" value="Ferritin-like_diiron"/>
</dbReference>
<dbReference type="InterPro" id="IPR012347">
    <property type="entry name" value="Ferritin-like"/>
</dbReference>
<feature type="binding site" evidence="1">
    <location>
        <position position="137"/>
    </location>
    <ligand>
        <name>Fe cation</name>
        <dbReference type="ChEBI" id="CHEBI:24875"/>
        <label>1</label>
    </ligand>
</feature>
<dbReference type="GO" id="GO:0006879">
    <property type="term" value="P:intracellular iron ion homeostasis"/>
    <property type="evidence" value="ECO:0007669"/>
    <property type="project" value="UniProtKB-KW"/>
</dbReference>
<evidence type="ECO:0000256" key="1">
    <source>
        <dbReference type="PIRSR" id="PIRSR601519-1"/>
    </source>
</evidence>
<keyword evidence="1 2" id="KW-0408">Iron</keyword>
<keyword evidence="2" id="KW-0409">Iron storage</keyword>
<evidence type="ECO:0000256" key="2">
    <source>
        <dbReference type="RuleBase" id="RU361145"/>
    </source>
</evidence>
<accession>A0A8D8HJL3</accession>
<dbReference type="GO" id="GO:0006826">
    <property type="term" value="P:iron ion transport"/>
    <property type="evidence" value="ECO:0007669"/>
    <property type="project" value="InterPro"/>
</dbReference>
<name>A0A8D8HJL3_CULPI</name>
<keyword evidence="3" id="KW-0732">Signal</keyword>
<dbReference type="SUPFAM" id="SSF47240">
    <property type="entry name" value="Ferritin-like"/>
    <property type="match status" value="1"/>
</dbReference>
<feature type="domain" description="Ferritin-like diiron" evidence="4">
    <location>
        <begin position="37"/>
        <end position="194"/>
    </location>
</feature>
<comment type="function">
    <text evidence="2">Stores iron in a soluble, non-toxic, readily available form. Important for iron homeostasis. Iron is taken up in the ferrous form and deposited as ferric hydroxides after oxidation.</text>
</comment>
<proteinExistence type="inferred from homology"/>
<reference evidence="5" key="1">
    <citation type="submission" date="2021-05" db="EMBL/GenBank/DDBJ databases">
        <authorList>
            <person name="Alioto T."/>
            <person name="Alioto T."/>
            <person name="Gomez Garrido J."/>
        </authorList>
    </citation>
    <scope>NUCLEOTIDE SEQUENCE</scope>
</reference>
<dbReference type="EMBL" id="HBUE01321451">
    <property type="protein sequence ID" value="CAG6588392.1"/>
    <property type="molecule type" value="Transcribed_RNA"/>
</dbReference>
<dbReference type="PANTHER" id="PTHR11431:SF51">
    <property type="entry name" value="FERRITIN"/>
    <property type="match status" value="1"/>
</dbReference>
<dbReference type="EMBL" id="HBUE01214928">
    <property type="protein sequence ID" value="CAG6536400.1"/>
    <property type="molecule type" value="Transcribed_RNA"/>
</dbReference>